<dbReference type="AlphaFoldDB" id="A0A1R4F213"/>
<dbReference type="Proteomes" id="UP000195766">
    <property type="component" value="Unassembled WGS sequence"/>
</dbReference>
<gene>
    <name evidence="1" type="ORF">FM111_02125</name>
</gene>
<protein>
    <submittedName>
        <fullName evidence="1">Uncharacterized protein</fullName>
    </submittedName>
</protein>
<reference evidence="1 2" key="1">
    <citation type="submission" date="2017-02" db="EMBL/GenBank/DDBJ databases">
        <authorList>
            <person name="Peterson S.W."/>
        </authorList>
    </citation>
    <scope>NUCLEOTIDE SEQUENCE [LARGE SCALE GENOMIC DNA]</scope>
    <source>
        <strain evidence="1 2">3F5N</strain>
    </source>
</reference>
<accession>A0A1R4F213</accession>
<organism evidence="1 2">
    <name type="scientific">Brevundimonas diminuta 3F5N</name>
    <dbReference type="NCBI Taxonomy" id="1255603"/>
    <lineage>
        <taxon>Bacteria</taxon>
        <taxon>Pseudomonadati</taxon>
        <taxon>Pseudomonadota</taxon>
        <taxon>Alphaproteobacteria</taxon>
        <taxon>Caulobacterales</taxon>
        <taxon>Caulobacteraceae</taxon>
        <taxon>Brevundimonas</taxon>
    </lineage>
</organism>
<evidence type="ECO:0000313" key="1">
    <source>
        <dbReference type="EMBL" id="SJM49915.1"/>
    </source>
</evidence>
<dbReference type="EMBL" id="FUIE01000015">
    <property type="protein sequence ID" value="SJM49915.1"/>
    <property type="molecule type" value="Genomic_DNA"/>
</dbReference>
<proteinExistence type="predicted"/>
<evidence type="ECO:0000313" key="2">
    <source>
        <dbReference type="Proteomes" id="UP000195766"/>
    </source>
</evidence>
<name>A0A1R4F213_BREDI</name>
<sequence length="68" mass="7515">MALGVSKMMVNDQDHRATEAERKLAEAVGLLGDVVFVRKDNAGRSAEYMLSEVITKARTYLSKEAERG</sequence>